<proteinExistence type="predicted"/>
<keyword evidence="4" id="KW-1185">Reference proteome</keyword>
<dbReference type="Gene3D" id="3.40.50.300">
    <property type="entry name" value="P-loop containing nucleotide triphosphate hydrolases"/>
    <property type="match status" value="2"/>
</dbReference>
<keyword evidence="1" id="KW-0175">Coiled coil</keyword>
<feature type="coiled-coil region" evidence="1">
    <location>
        <begin position="670"/>
        <end position="697"/>
    </location>
</feature>
<feature type="coiled-coil region" evidence="1">
    <location>
        <begin position="388"/>
        <end position="415"/>
    </location>
</feature>
<dbReference type="PANTHER" id="PTHR41259">
    <property type="entry name" value="DOUBLE-STRAND BREAK REPAIR RAD50 ATPASE, PUTATIVE-RELATED"/>
    <property type="match status" value="1"/>
</dbReference>
<dbReference type="RefSeq" id="WP_132707406.1">
    <property type="nucleotide sequence ID" value="NZ_JACIGF010000002.1"/>
</dbReference>
<evidence type="ECO:0000313" key="3">
    <source>
        <dbReference type="EMBL" id="TCP37751.1"/>
    </source>
</evidence>
<dbReference type="Pfam" id="PF13514">
    <property type="entry name" value="AAA_27"/>
    <property type="match status" value="1"/>
</dbReference>
<evidence type="ECO:0000259" key="2">
    <source>
        <dbReference type="Pfam" id="PF13514"/>
    </source>
</evidence>
<feature type="coiled-coil region" evidence="1">
    <location>
        <begin position="493"/>
        <end position="527"/>
    </location>
</feature>
<evidence type="ECO:0000313" key="4">
    <source>
        <dbReference type="Proteomes" id="UP000295399"/>
    </source>
</evidence>
<reference evidence="3 4" key="1">
    <citation type="submission" date="2019-03" db="EMBL/GenBank/DDBJ databases">
        <title>Genomic Encyclopedia of Type Strains, Phase IV (KMG-IV): sequencing the most valuable type-strain genomes for metagenomic binning, comparative biology and taxonomic classification.</title>
        <authorList>
            <person name="Goeker M."/>
        </authorList>
    </citation>
    <scope>NUCLEOTIDE SEQUENCE [LARGE SCALE GENOMIC DNA]</scope>
    <source>
        <strain evidence="3 4">DSM 2132</strain>
    </source>
</reference>
<organism evidence="3 4">
    <name type="scientific">Rhodothalassium salexigens DSM 2132</name>
    <dbReference type="NCBI Taxonomy" id="1188247"/>
    <lineage>
        <taxon>Bacteria</taxon>
        <taxon>Pseudomonadati</taxon>
        <taxon>Pseudomonadota</taxon>
        <taxon>Alphaproteobacteria</taxon>
        <taxon>Rhodothalassiales</taxon>
        <taxon>Rhodothalassiaceae</taxon>
        <taxon>Rhodothalassium</taxon>
    </lineage>
</organism>
<dbReference type="InterPro" id="IPR027417">
    <property type="entry name" value="P-loop_NTPase"/>
</dbReference>
<comment type="caution">
    <text evidence="3">The sequence shown here is derived from an EMBL/GenBank/DDBJ whole genome shotgun (WGS) entry which is preliminary data.</text>
</comment>
<dbReference type="PANTHER" id="PTHR41259:SF1">
    <property type="entry name" value="DOUBLE-STRAND BREAK REPAIR RAD50 ATPASE, PUTATIVE-RELATED"/>
    <property type="match status" value="1"/>
</dbReference>
<dbReference type="EMBL" id="SLXO01000002">
    <property type="protein sequence ID" value="TCP37751.1"/>
    <property type="molecule type" value="Genomic_DNA"/>
</dbReference>
<dbReference type="InterPro" id="IPR038734">
    <property type="entry name" value="YhaN_AAA"/>
</dbReference>
<feature type="coiled-coil region" evidence="1">
    <location>
        <begin position="596"/>
        <end position="623"/>
    </location>
</feature>
<dbReference type="InParanoid" id="A0A4R2PUA8"/>
<dbReference type="Proteomes" id="UP000295399">
    <property type="component" value="Unassembled WGS sequence"/>
</dbReference>
<gene>
    <name evidence="3" type="ORF">EV659_102158</name>
</gene>
<sequence length="1199" mass="128336">MRFDRLSLIRYGHFTDHEIVFDRPADGGDFHLVYGPNEAGKSTLRDACLDFLFGFQHKTRYAFLHQTTHLEVAAALSAAGMDGVTARRVKRRKDDLLDAAGAPAPNVLGGAVRAALGGIDRAAYTSMFSLDEASLAKGGEDILDSRGDLGALLFSATSGLASVAKELDDLRAEADGFYKPRAQKHRLKELTDELAEIDAEIVNSDVTASAFAALRQAEDTARAAYEDAARSAETAARRLAHVGATLDALPGWQALARLRARRTDLADAPDTADLVDTAEALRPREVGARTGLANARARVAEARAARDRVQVDRDALALAPALDRLDATDREVRYRAADGLAEARAERRRLDDHIADLLARLGRPDAAPASLRLDDATLATLRARLAERTRHLDRIETAEAERARADEAAAAARAALDAVPAPADLSALDRTLDAGREALAPAAVAAAHAQAAEAADDRRRELAALAPWTGDAAALDALVLPDAATLDALAARERQLADDRRDARKALDAAEAECAQAAADRDALMADATVSAAAALDDRRGARDAAWAEHRALVDAEAPPAPERLRATADRFEAAAADHDQAVEARLAHADAWAQVTEARRRLNRAEAERDTARRRDAALAADAAALEAELADRARALGLGEPVSAASLGRWATAARAVRDRWPALERKVMAARTRLDAATQARERLTQDLAAAGLEVGPGFGGGAPADGGIAPAQAPENAPDEAEARALLAHVDAALDRWRRAAQDRRTHERALADATAERDRRVATLDDARRALDAWTDAWRQALGPTWIAAGTEPETVAVLLDRLDDLAQRLGEARALDATIDALAADRDRFAQAVADLVAEAPADWALDPVGDPVAALKAVRDRVGEARAAERDHQTLTQEWQAAGQALAKAEAAMRDVDREIAALAERVPGCDDLGQMIAEIRRAAERDDLDARIAEAEDDLCRRLGAADLDAVAGRLAAVADDPEQQDELAAERERLDAQRDADRVRVSEAYAAWKQAEAARDGIGSDDRPARLAERRAALLLLIEEEAQAFLRLSAGVAMVEEALRAYRDTHRSSMMRRASEAFATITGGAFRGLDSAVSKTGEALVGVRAEGGTVTADEMSRGTRAQLYLALRIAGHAEFAERGPVPPFFADDILETFDDDRAAETFALLHAMAGQGQVIYLTHHRHLCEIARTVCGDGVRLHQLPGRGGT</sequence>
<protein>
    <submittedName>
        <fullName evidence="3">Uncharacterized protein YhaN</fullName>
    </submittedName>
</protein>
<feature type="domain" description="YhaN AAA" evidence="2">
    <location>
        <begin position="1"/>
        <end position="210"/>
    </location>
</feature>
<dbReference type="OrthoDB" id="9764467at2"/>
<name>A0A4R2PUA8_RHOSA</name>
<dbReference type="AlphaFoldDB" id="A0A4R2PUA8"/>
<accession>A0A4R2PUA8</accession>
<evidence type="ECO:0000256" key="1">
    <source>
        <dbReference type="SAM" id="Coils"/>
    </source>
</evidence>
<dbReference type="SUPFAM" id="SSF52540">
    <property type="entry name" value="P-loop containing nucleoside triphosphate hydrolases"/>
    <property type="match status" value="1"/>
</dbReference>